<accession>A0A8W8JE90</accession>
<feature type="signal peptide" evidence="4">
    <location>
        <begin position="1"/>
        <end position="20"/>
    </location>
</feature>
<dbReference type="EnsemblMetazoa" id="G18085.7">
    <property type="protein sequence ID" value="G18085.7:cds"/>
    <property type="gene ID" value="G18085"/>
</dbReference>
<keyword evidence="4" id="KW-0732">Signal</keyword>
<keyword evidence="3" id="KW-0175">Coiled coil</keyword>
<dbReference type="PANTHER" id="PTHR15427:SF33">
    <property type="entry name" value="COLLAGEN IV NC1 DOMAIN-CONTAINING PROTEIN"/>
    <property type="match status" value="1"/>
</dbReference>
<name>A0A8W8JE90_MAGGI</name>
<dbReference type="PROSITE" id="PS50871">
    <property type="entry name" value="C1Q"/>
    <property type="match status" value="1"/>
</dbReference>
<dbReference type="Gene3D" id="2.60.120.40">
    <property type="match status" value="1"/>
</dbReference>
<feature type="coiled-coil region" evidence="3">
    <location>
        <begin position="79"/>
        <end position="113"/>
    </location>
</feature>
<keyword evidence="7" id="KW-1185">Reference proteome</keyword>
<dbReference type="InterPro" id="IPR050392">
    <property type="entry name" value="Collagen/C1q_domain"/>
</dbReference>
<proteinExistence type="predicted"/>
<evidence type="ECO:0000256" key="4">
    <source>
        <dbReference type="SAM" id="SignalP"/>
    </source>
</evidence>
<evidence type="ECO:0000259" key="5">
    <source>
        <dbReference type="PROSITE" id="PS50871"/>
    </source>
</evidence>
<evidence type="ECO:0000256" key="2">
    <source>
        <dbReference type="ARBA" id="ARBA00022525"/>
    </source>
</evidence>
<dbReference type="Proteomes" id="UP000005408">
    <property type="component" value="Unassembled WGS sequence"/>
</dbReference>
<feature type="domain" description="C1q" evidence="5">
    <location>
        <begin position="325"/>
        <end position="457"/>
    </location>
</feature>
<evidence type="ECO:0000313" key="6">
    <source>
        <dbReference type="EnsemblMetazoa" id="G18085.14:cds"/>
    </source>
</evidence>
<evidence type="ECO:0000256" key="3">
    <source>
        <dbReference type="SAM" id="Coils"/>
    </source>
</evidence>
<dbReference type="InterPro" id="IPR001073">
    <property type="entry name" value="C1q_dom"/>
</dbReference>
<evidence type="ECO:0000256" key="1">
    <source>
        <dbReference type="ARBA" id="ARBA00004613"/>
    </source>
</evidence>
<dbReference type="EnsemblMetazoa" id="G18085.6">
    <property type="protein sequence ID" value="G18085.6:cds"/>
    <property type="gene ID" value="G18085"/>
</dbReference>
<keyword evidence="2" id="KW-0964">Secreted</keyword>
<comment type="subcellular location">
    <subcellularLocation>
        <location evidence="1">Secreted</location>
    </subcellularLocation>
</comment>
<dbReference type="EnsemblMetazoa" id="G18085.14">
    <property type="protein sequence ID" value="G18085.14:cds"/>
    <property type="gene ID" value="G18085"/>
</dbReference>
<dbReference type="PANTHER" id="PTHR15427">
    <property type="entry name" value="EMILIN ELASTIN MICROFIBRIL INTERFACE-LOCATED PROTEIN ELASTIN MICROFIBRIL INTERFACER"/>
    <property type="match status" value="1"/>
</dbReference>
<feature type="chain" id="PRO_5042431052" description="C1q domain-containing protein" evidence="4">
    <location>
        <begin position="21"/>
        <end position="457"/>
    </location>
</feature>
<reference evidence="6" key="1">
    <citation type="submission" date="2022-08" db="UniProtKB">
        <authorList>
            <consortium name="EnsemblMetazoa"/>
        </authorList>
    </citation>
    <scope>IDENTIFICATION</scope>
    <source>
        <strain evidence="6">05x7-T-G4-1.051#20</strain>
    </source>
</reference>
<dbReference type="OrthoDB" id="6099259at2759"/>
<sequence>MKLVIILAICVGFIWTKADSSRLTDNNNKATTLQENKTPDCYETSFLRQMINQETVIRLALVKNVHALVNDISILKESFAASETKISELQRTVDALNIQVNSLQQENGQLKKSSLISQAKSMELETKFQNVSDNVSALHGQLNVIQKESDDKRQEVFNKTNAVLDDIKIEVRYLSVTLLDFKERTEIENESRDKKYSELERHSNTSIESLKVKNSLTKEFGNLKSFVQNLQDSQTEITENLNRTVARFDTQFTLSEHTQQKFSSALASLETAQTKLSKSIDENLNRTVAKFDTQFTLSEHTQQKFSSALASLETAQTKLSKSIDDKSNHHAFTAGISLGNDGWTGDTLMFPTVIYSEGTGYNPSTGIFTAPSAGTYVFYVSVQSTWRKYIYLDIVLNGSSKVRATASGTSIAIFQTGTNLVILHLQTGDRVWVKRNAGTGYFSQVIPITTFSGFKLN</sequence>
<dbReference type="SUPFAM" id="SSF49842">
    <property type="entry name" value="TNF-like"/>
    <property type="match status" value="1"/>
</dbReference>
<dbReference type="Pfam" id="PF00386">
    <property type="entry name" value="C1q"/>
    <property type="match status" value="1"/>
</dbReference>
<dbReference type="PRINTS" id="PR00007">
    <property type="entry name" value="COMPLEMNTC1Q"/>
</dbReference>
<dbReference type="GO" id="GO:0005581">
    <property type="term" value="C:collagen trimer"/>
    <property type="evidence" value="ECO:0007669"/>
    <property type="project" value="UniProtKB-KW"/>
</dbReference>
<protein>
    <recommendedName>
        <fullName evidence="5">C1q domain-containing protein</fullName>
    </recommendedName>
</protein>
<dbReference type="AlphaFoldDB" id="A0A8W8JE90"/>
<dbReference type="SMART" id="SM00110">
    <property type="entry name" value="C1Q"/>
    <property type="match status" value="1"/>
</dbReference>
<evidence type="ECO:0000313" key="7">
    <source>
        <dbReference type="Proteomes" id="UP000005408"/>
    </source>
</evidence>
<dbReference type="InterPro" id="IPR008983">
    <property type="entry name" value="Tumour_necrosis_fac-like_dom"/>
</dbReference>
<organism evidence="6 7">
    <name type="scientific">Magallana gigas</name>
    <name type="common">Pacific oyster</name>
    <name type="synonym">Crassostrea gigas</name>
    <dbReference type="NCBI Taxonomy" id="29159"/>
    <lineage>
        <taxon>Eukaryota</taxon>
        <taxon>Metazoa</taxon>
        <taxon>Spiralia</taxon>
        <taxon>Lophotrochozoa</taxon>
        <taxon>Mollusca</taxon>
        <taxon>Bivalvia</taxon>
        <taxon>Autobranchia</taxon>
        <taxon>Pteriomorphia</taxon>
        <taxon>Ostreida</taxon>
        <taxon>Ostreoidea</taxon>
        <taxon>Ostreidae</taxon>
        <taxon>Magallana</taxon>
    </lineage>
</organism>